<protein>
    <submittedName>
        <fullName evidence="1">Uncharacterized protein</fullName>
    </submittedName>
</protein>
<reference evidence="1 2" key="1">
    <citation type="journal article" date="2014" name="Front. Microbiol.">
        <title>Population and genomic analysis of the genus Halorubrum.</title>
        <authorList>
            <person name="Fullmer M.S."/>
            <person name="Soucy S.M."/>
            <person name="Swithers K.S."/>
            <person name="Makkay A.M."/>
            <person name="Wheeler R."/>
            <person name="Ventosa A."/>
            <person name="Gogarten J.P."/>
            <person name="Papke R.T."/>
        </authorList>
    </citation>
    <scope>NUCLEOTIDE SEQUENCE [LARGE SCALE GENOMIC DNA]</scope>
    <source>
        <strain evidence="1 2">G37</strain>
    </source>
</reference>
<evidence type="ECO:0000313" key="1">
    <source>
        <dbReference type="EMBL" id="OYR73032.1"/>
    </source>
</evidence>
<organism evidence="1 2">
    <name type="scientific">Halorubrum ezzemoulense</name>
    <name type="common">Halorubrum chaoviator</name>
    <dbReference type="NCBI Taxonomy" id="337243"/>
    <lineage>
        <taxon>Archaea</taxon>
        <taxon>Methanobacteriati</taxon>
        <taxon>Methanobacteriota</taxon>
        <taxon>Stenosarchaea group</taxon>
        <taxon>Halobacteria</taxon>
        <taxon>Halobacteriales</taxon>
        <taxon>Haloferacaceae</taxon>
        <taxon>Halorubrum</taxon>
    </lineage>
</organism>
<comment type="caution">
    <text evidence="1">The sequence shown here is derived from an EMBL/GenBank/DDBJ whole genome shotgun (WGS) entry which is preliminary data.</text>
</comment>
<proteinExistence type="predicted"/>
<gene>
    <name evidence="1" type="ORF">DJ78_01155</name>
</gene>
<dbReference type="AlphaFoldDB" id="A0A256JXE0"/>
<evidence type="ECO:0000313" key="2">
    <source>
        <dbReference type="Proteomes" id="UP000216758"/>
    </source>
</evidence>
<dbReference type="Proteomes" id="UP000216758">
    <property type="component" value="Unassembled WGS sequence"/>
</dbReference>
<accession>A0A256JXE0</accession>
<dbReference type="EMBL" id="NHPB01000006">
    <property type="protein sequence ID" value="OYR73032.1"/>
    <property type="molecule type" value="Genomic_DNA"/>
</dbReference>
<name>A0A256JXE0_HALEZ</name>
<sequence>MTDRWMALRRVGEWVGFEGDELSEYLTIVRPIHNQALEDRKESHAERDLRDEYFEFLNENVLSAEPVVTHLRDHRIDEEVVGLFEAGSVPIKDTFRSQSVIDYELDEIVDFVMLLKLLDRYHEKAESGVEPLENLHSLIYLTNYQLSESDSYSVTKDHGFGMLEETGYRYTFERRDGYVWSDSLQRDLDRLVAWQLLDRELVDDPKPEWDRTYSIFLGQAANLFLTRFEKRLDSFDSLLLNEWERRQNDVIDDFATSSKVGISSHLESLDRFSDRSNGQIVLNGRAKKFTSDQSQRGIQINV</sequence>